<protein>
    <submittedName>
        <fullName evidence="6">AraC family transcriptional regulator</fullName>
    </submittedName>
</protein>
<dbReference type="PROSITE" id="PS01124">
    <property type="entry name" value="HTH_ARAC_FAMILY_2"/>
    <property type="match status" value="1"/>
</dbReference>
<gene>
    <name evidence="6" type="ORF">E1757_34795</name>
</gene>
<organism evidence="6 7">
    <name type="scientific">Paenibacillus piri</name>
    <dbReference type="NCBI Taxonomy" id="2547395"/>
    <lineage>
        <taxon>Bacteria</taxon>
        <taxon>Bacillati</taxon>
        <taxon>Bacillota</taxon>
        <taxon>Bacilli</taxon>
        <taxon>Bacillales</taxon>
        <taxon>Paenibacillaceae</taxon>
        <taxon>Paenibacillus</taxon>
    </lineage>
</organism>
<accession>A0A4R5K9S5</accession>
<dbReference type="OrthoDB" id="337756at2"/>
<dbReference type="EMBL" id="SMRT01000037">
    <property type="protein sequence ID" value="TDF89440.1"/>
    <property type="molecule type" value="Genomic_DNA"/>
</dbReference>
<comment type="caution">
    <text evidence="6">The sequence shown here is derived from an EMBL/GenBank/DDBJ whole genome shotgun (WGS) entry which is preliminary data.</text>
</comment>
<evidence type="ECO:0000256" key="3">
    <source>
        <dbReference type="ARBA" id="ARBA00023159"/>
    </source>
</evidence>
<evidence type="ECO:0000256" key="1">
    <source>
        <dbReference type="ARBA" id="ARBA00023015"/>
    </source>
</evidence>
<dbReference type="InterPro" id="IPR009057">
    <property type="entry name" value="Homeodomain-like_sf"/>
</dbReference>
<feature type="domain" description="HTH araC/xylS-type" evidence="5">
    <location>
        <begin position="193"/>
        <end position="293"/>
    </location>
</feature>
<dbReference type="Pfam" id="PF12833">
    <property type="entry name" value="HTH_18"/>
    <property type="match status" value="1"/>
</dbReference>
<dbReference type="GO" id="GO:0043565">
    <property type="term" value="F:sequence-specific DNA binding"/>
    <property type="evidence" value="ECO:0007669"/>
    <property type="project" value="InterPro"/>
</dbReference>
<dbReference type="InterPro" id="IPR003313">
    <property type="entry name" value="AraC-bd"/>
</dbReference>
<dbReference type="PRINTS" id="PR00032">
    <property type="entry name" value="HTHARAC"/>
</dbReference>
<dbReference type="RefSeq" id="WP_133236953.1">
    <property type="nucleotide sequence ID" value="NZ_SMRT01000037.1"/>
</dbReference>
<dbReference type="AlphaFoldDB" id="A0A4R5K9S5"/>
<keyword evidence="3" id="KW-0010">Activator</keyword>
<dbReference type="Gene3D" id="2.60.120.10">
    <property type="entry name" value="Jelly Rolls"/>
    <property type="match status" value="1"/>
</dbReference>
<evidence type="ECO:0000256" key="2">
    <source>
        <dbReference type="ARBA" id="ARBA00023125"/>
    </source>
</evidence>
<dbReference type="SMART" id="SM00342">
    <property type="entry name" value="HTH_ARAC"/>
    <property type="match status" value="1"/>
</dbReference>
<keyword evidence="7" id="KW-1185">Reference proteome</keyword>
<dbReference type="SUPFAM" id="SSF46689">
    <property type="entry name" value="Homeodomain-like"/>
    <property type="match status" value="2"/>
</dbReference>
<proteinExistence type="predicted"/>
<keyword evidence="1" id="KW-0805">Transcription regulation</keyword>
<name>A0A4R5K9S5_9BACL</name>
<dbReference type="InterPro" id="IPR050204">
    <property type="entry name" value="AraC_XylS_family_regulators"/>
</dbReference>
<dbReference type="Gene3D" id="1.10.10.60">
    <property type="entry name" value="Homeodomain-like"/>
    <property type="match status" value="2"/>
</dbReference>
<evidence type="ECO:0000259" key="5">
    <source>
        <dbReference type="PROSITE" id="PS01124"/>
    </source>
</evidence>
<dbReference type="PANTHER" id="PTHR46796">
    <property type="entry name" value="HTH-TYPE TRANSCRIPTIONAL ACTIVATOR RHAS-RELATED"/>
    <property type="match status" value="1"/>
</dbReference>
<reference evidence="6 7" key="1">
    <citation type="submission" date="2019-03" db="EMBL/GenBank/DDBJ databases">
        <title>This is whole genome sequence of Paenibacillus sp MS74 strain.</title>
        <authorList>
            <person name="Trinh H.N."/>
        </authorList>
    </citation>
    <scope>NUCLEOTIDE SEQUENCE [LARGE SCALE GENOMIC DNA]</scope>
    <source>
        <strain evidence="6 7">MS74</strain>
    </source>
</reference>
<keyword evidence="4" id="KW-0804">Transcription</keyword>
<dbReference type="SUPFAM" id="SSF51215">
    <property type="entry name" value="Regulatory protein AraC"/>
    <property type="match status" value="1"/>
</dbReference>
<evidence type="ECO:0000256" key="4">
    <source>
        <dbReference type="ARBA" id="ARBA00023163"/>
    </source>
</evidence>
<evidence type="ECO:0000313" key="7">
    <source>
        <dbReference type="Proteomes" id="UP000295636"/>
    </source>
</evidence>
<dbReference type="InterPro" id="IPR018060">
    <property type="entry name" value="HTH_AraC"/>
</dbReference>
<sequence length="297" mass="34349">MDKRHPMSVRWTYPPDKQAGDAAFAPPDCIPELHQFGYQKHAEARKLPLHFHDRAYEFVYVERGTVTWEIAGLSYPTNAGQWFINYPGEPHKARFNHMEPSQIWWLIIEDPENNTSWLRLPPSERDWVIKGLKELPRLIRAVNRVREQLIRLQATLGTANASTSLFARHQLLDVLLGMFHPASTKTIEPDLKAAVTFTVKKMLENPDKRPTVAEMAEAVHLSESHFYKVFHEVYGQSPIAYLERLRMERACDLLLKDMSITDVALELGYKTSQHFTTVFKKQFGCSPSQWRSKLLPP</sequence>
<dbReference type="GO" id="GO:0003700">
    <property type="term" value="F:DNA-binding transcription factor activity"/>
    <property type="evidence" value="ECO:0007669"/>
    <property type="project" value="InterPro"/>
</dbReference>
<dbReference type="Proteomes" id="UP000295636">
    <property type="component" value="Unassembled WGS sequence"/>
</dbReference>
<dbReference type="Pfam" id="PF02311">
    <property type="entry name" value="AraC_binding"/>
    <property type="match status" value="1"/>
</dbReference>
<evidence type="ECO:0000313" key="6">
    <source>
        <dbReference type="EMBL" id="TDF89440.1"/>
    </source>
</evidence>
<dbReference type="InterPro" id="IPR037923">
    <property type="entry name" value="HTH-like"/>
</dbReference>
<dbReference type="PROSITE" id="PS00041">
    <property type="entry name" value="HTH_ARAC_FAMILY_1"/>
    <property type="match status" value="1"/>
</dbReference>
<keyword evidence="2" id="KW-0238">DNA-binding</keyword>
<dbReference type="InterPro" id="IPR018062">
    <property type="entry name" value="HTH_AraC-typ_CS"/>
</dbReference>
<dbReference type="InterPro" id="IPR014710">
    <property type="entry name" value="RmlC-like_jellyroll"/>
</dbReference>
<dbReference type="InterPro" id="IPR020449">
    <property type="entry name" value="Tscrpt_reg_AraC-type_HTH"/>
</dbReference>